<feature type="domain" description="Reverse transcriptase" evidence="1">
    <location>
        <begin position="4"/>
        <end position="97"/>
    </location>
</feature>
<gene>
    <name evidence="2" type="ORF">OCTVUL_1B030442</name>
</gene>
<evidence type="ECO:0000313" key="2">
    <source>
        <dbReference type="EMBL" id="CAI9731072.1"/>
    </source>
</evidence>
<dbReference type="InterPro" id="IPR000477">
    <property type="entry name" value="RT_dom"/>
</dbReference>
<name>A0AA36BCX8_OCTVU</name>
<evidence type="ECO:0000259" key="1">
    <source>
        <dbReference type="Pfam" id="PF00078"/>
    </source>
</evidence>
<evidence type="ECO:0000313" key="3">
    <source>
        <dbReference type="Proteomes" id="UP001162480"/>
    </source>
</evidence>
<dbReference type="EMBL" id="OX597825">
    <property type="protein sequence ID" value="CAI9731072.1"/>
    <property type="molecule type" value="Genomic_DNA"/>
</dbReference>
<dbReference type="PANTHER" id="PTHR47027:SF20">
    <property type="entry name" value="REVERSE TRANSCRIPTASE-LIKE PROTEIN WITH RNA-DIRECTED DNA POLYMERASE DOMAIN"/>
    <property type="match status" value="1"/>
</dbReference>
<dbReference type="AlphaFoldDB" id="A0AA36BCX8"/>
<keyword evidence="3" id="KW-1185">Reference proteome</keyword>
<organism evidence="2 3">
    <name type="scientific">Octopus vulgaris</name>
    <name type="common">Common octopus</name>
    <dbReference type="NCBI Taxonomy" id="6645"/>
    <lineage>
        <taxon>Eukaryota</taxon>
        <taxon>Metazoa</taxon>
        <taxon>Spiralia</taxon>
        <taxon>Lophotrochozoa</taxon>
        <taxon>Mollusca</taxon>
        <taxon>Cephalopoda</taxon>
        <taxon>Coleoidea</taxon>
        <taxon>Octopodiformes</taxon>
        <taxon>Octopoda</taxon>
        <taxon>Incirrata</taxon>
        <taxon>Octopodidae</taxon>
        <taxon>Octopus</taxon>
    </lineage>
</organism>
<proteinExistence type="predicted"/>
<sequence>MAHYPLFLDLTKAFDIVNFTVLSAIVGEDGCPPQFVNLFRQLYSDMKNRLNFNGSLLEPISIDNRVKQGSIAAPKLFSIYFAVTILHAFQDCNIGVYIRFRATGKVSDVKHFNAKSKTFQALLRELFSVDHVVPVAHTKKDKQAV</sequence>
<accession>A0AA36BCX8</accession>
<reference evidence="2" key="1">
    <citation type="submission" date="2023-08" db="EMBL/GenBank/DDBJ databases">
        <authorList>
            <person name="Alioto T."/>
            <person name="Alioto T."/>
            <person name="Gomez Garrido J."/>
        </authorList>
    </citation>
    <scope>NUCLEOTIDE SEQUENCE</scope>
</reference>
<dbReference type="Pfam" id="PF00078">
    <property type="entry name" value="RVT_1"/>
    <property type="match status" value="1"/>
</dbReference>
<protein>
    <recommendedName>
        <fullName evidence="1">Reverse transcriptase domain-containing protein</fullName>
    </recommendedName>
</protein>
<dbReference type="Proteomes" id="UP001162480">
    <property type="component" value="Chromosome 12"/>
</dbReference>
<dbReference type="PANTHER" id="PTHR47027">
    <property type="entry name" value="REVERSE TRANSCRIPTASE DOMAIN-CONTAINING PROTEIN"/>
    <property type="match status" value="1"/>
</dbReference>